<reference evidence="3 4" key="1">
    <citation type="submission" date="2016-09" db="EMBL/GenBank/DDBJ databases">
        <title>Genome-resolved meta-omics ties microbial dynamics to process performance in biotechnology for thiocyanate degradation.</title>
        <authorList>
            <person name="Kantor R.S."/>
            <person name="Huddy R.J."/>
            <person name="Iyer R."/>
            <person name="Thomas B.C."/>
            <person name="Brown C.T."/>
            <person name="Anantharaman K."/>
            <person name="Tringe S."/>
            <person name="Hettich R.L."/>
            <person name="Harrison S.T."/>
            <person name="Banfield J.F."/>
        </authorList>
    </citation>
    <scope>NUCLEOTIDE SEQUENCE [LARGE SCALE GENOMIC DNA]</scope>
    <source>
        <strain evidence="3">59-99</strain>
    </source>
</reference>
<evidence type="ECO:0000313" key="3">
    <source>
        <dbReference type="EMBL" id="OJX60705.1"/>
    </source>
</evidence>
<proteinExistence type="predicted"/>
<organism evidence="3 4">
    <name type="scientific">Candidatus Kapaibacterium thiocyanatum</name>
    <dbReference type="NCBI Taxonomy" id="1895771"/>
    <lineage>
        <taxon>Bacteria</taxon>
        <taxon>Pseudomonadati</taxon>
        <taxon>Candidatus Kapaibacteriota</taxon>
        <taxon>Candidatus Kapaibacteriia</taxon>
        <taxon>Candidatus Kapaibacteriales</taxon>
        <taxon>Candidatus Kapaibacteriaceae</taxon>
        <taxon>Candidatus Kapaibacterium</taxon>
    </lineage>
</organism>
<dbReference type="Gene3D" id="3.30.70.100">
    <property type="match status" value="1"/>
</dbReference>
<gene>
    <name evidence="3" type="ORF">BGO89_03790</name>
</gene>
<dbReference type="InterPro" id="IPR036163">
    <property type="entry name" value="HMA_dom_sf"/>
</dbReference>
<dbReference type="InterPro" id="IPR006121">
    <property type="entry name" value="HMA_dom"/>
</dbReference>
<comment type="caution">
    <text evidence="3">The sequence shown here is derived from an EMBL/GenBank/DDBJ whole genome shotgun (WGS) entry which is preliminary data.</text>
</comment>
<dbReference type="Pfam" id="PF00403">
    <property type="entry name" value="HMA"/>
    <property type="match status" value="1"/>
</dbReference>
<dbReference type="Proteomes" id="UP000184233">
    <property type="component" value="Unassembled WGS sequence"/>
</dbReference>
<dbReference type="GO" id="GO:0005507">
    <property type="term" value="F:copper ion binding"/>
    <property type="evidence" value="ECO:0007669"/>
    <property type="project" value="InterPro"/>
</dbReference>
<dbReference type="PROSITE" id="PS50846">
    <property type="entry name" value="HMA_2"/>
    <property type="match status" value="1"/>
</dbReference>
<dbReference type="AlphaFoldDB" id="A0A1M3L585"/>
<protein>
    <recommendedName>
        <fullName evidence="2">HMA domain-containing protein</fullName>
    </recommendedName>
</protein>
<dbReference type="CDD" id="cd00371">
    <property type="entry name" value="HMA"/>
    <property type="match status" value="1"/>
</dbReference>
<dbReference type="SUPFAM" id="SSF55008">
    <property type="entry name" value="HMA, heavy metal-associated domain"/>
    <property type="match status" value="1"/>
</dbReference>
<dbReference type="PRINTS" id="PR00944">
    <property type="entry name" value="CUEXPORT"/>
</dbReference>
<dbReference type="InterPro" id="IPR000428">
    <property type="entry name" value="Cu-bd"/>
</dbReference>
<accession>A0A1M3L585</accession>
<feature type="domain" description="HMA" evidence="2">
    <location>
        <begin position="1"/>
        <end position="65"/>
    </location>
</feature>
<dbReference type="GO" id="GO:0006825">
    <property type="term" value="P:copper ion transport"/>
    <property type="evidence" value="ECO:0007669"/>
    <property type="project" value="InterPro"/>
</dbReference>
<dbReference type="FunFam" id="3.30.70.100:FF:000001">
    <property type="entry name" value="ATPase copper transporting beta"/>
    <property type="match status" value="1"/>
</dbReference>
<name>A0A1M3L585_9BACT</name>
<dbReference type="STRING" id="1895771.BGO89_03790"/>
<keyword evidence="1" id="KW-0479">Metal-binding</keyword>
<evidence type="ECO:0000259" key="2">
    <source>
        <dbReference type="PROSITE" id="PS50846"/>
    </source>
</evidence>
<dbReference type="EMBL" id="MKVH01000003">
    <property type="protein sequence ID" value="OJX60705.1"/>
    <property type="molecule type" value="Genomic_DNA"/>
</dbReference>
<evidence type="ECO:0000313" key="4">
    <source>
        <dbReference type="Proteomes" id="UP000184233"/>
    </source>
</evidence>
<evidence type="ECO:0000256" key="1">
    <source>
        <dbReference type="ARBA" id="ARBA00022723"/>
    </source>
</evidence>
<sequence>MTTTLIIEGMTCQHCIRSIERALAKIDGVTVDAVDIGKATVTYDEAIVNTDRFAEAIGNAGYALVSTTITHAVAL</sequence>